<evidence type="ECO:0000256" key="3">
    <source>
        <dbReference type="ARBA" id="ARBA00022771"/>
    </source>
</evidence>
<name>A0A168LLF1_ABSGL</name>
<gene>
    <name evidence="10" type="primary">ABSGL_02497.1 scaffold 3452</name>
</gene>
<keyword evidence="4" id="KW-0862">Zinc</keyword>
<dbReference type="Gene3D" id="3.30.160.60">
    <property type="entry name" value="Classic Zinc Finger"/>
    <property type="match status" value="1"/>
</dbReference>
<dbReference type="InterPro" id="IPR013087">
    <property type="entry name" value="Znf_C2H2_type"/>
</dbReference>
<dbReference type="GO" id="GO:0008270">
    <property type="term" value="F:zinc ion binding"/>
    <property type="evidence" value="ECO:0007669"/>
    <property type="project" value="UniProtKB-KW"/>
</dbReference>
<dbReference type="OrthoDB" id="8117402at2759"/>
<dbReference type="InParanoid" id="A0A168LLF1"/>
<evidence type="ECO:0000313" key="10">
    <source>
        <dbReference type="EMBL" id="SAL97039.1"/>
    </source>
</evidence>
<evidence type="ECO:0000256" key="8">
    <source>
        <dbReference type="PROSITE-ProRule" id="PRU00042"/>
    </source>
</evidence>
<keyword evidence="3 8" id="KW-0863">Zinc-finger</keyword>
<keyword evidence="2" id="KW-0479">Metal-binding</keyword>
<feature type="domain" description="C2H2-type" evidence="9">
    <location>
        <begin position="59"/>
        <end position="87"/>
    </location>
</feature>
<dbReference type="InterPro" id="IPR051061">
    <property type="entry name" value="Zinc_finger_trans_reg"/>
</dbReference>
<evidence type="ECO:0000256" key="4">
    <source>
        <dbReference type="ARBA" id="ARBA00022833"/>
    </source>
</evidence>
<protein>
    <recommendedName>
        <fullName evidence="9">C2H2-type domain-containing protein</fullName>
    </recommendedName>
</protein>
<organism evidence="10">
    <name type="scientific">Absidia glauca</name>
    <name type="common">Pin mould</name>
    <dbReference type="NCBI Taxonomy" id="4829"/>
    <lineage>
        <taxon>Eukaryota</taxon>
        <taxon>Fungi</taxon>
        <taxon>Fungi incertae sedis</taxon>
        <taxon>Mucoromycota</taxon>
        <taxon>Mucoromycotina</taxon>
        <taxon>Mucoromycetes</taxon>
        <taxon>Mucorales</taxon>
        <taxon>Cunninghamellaceae</taxon>
        <taxon>Absidia</taxon>
    </lineage>
</organism>
<dbReference type="InterPro" id="IPR036236">
    <property type="entry name" value="Znf_C2H2_sf"/>
</dbReference>
<sequence>MVQENFPDATPTIASAPFPASRIMTIDELTVFLMHDIQDIMKMPHLNDRNAGTAQRTTFPCPSCGSHFYRPQERRRHIISRHTKARDYHCTHESCHRSFARSDVLKRHRRNVHRLM</sequence>
<feature type="domain" description="C2H2-type" evidence="9">
    <location>
        <begin position="88"/>
        <end position="116"/>
    </location>
</feature>
<dbReference type="PROSITE" id="PS50157">
    <property type="entry name" value="ZINC_FINGER_C2H2_2"/>
    <property type="match status" value="2"/>
</dbReference>
<dbReference type="SMART" id="SM00355">
    <property type="entry name" value="ZnF_C2H2"/>
    <property type="match status" value="2"/>
</dbReference>
<evidence type="ECO:0000256" key="7">
    <source>
        <dbReference type="ARBA" id="ARBA00023242"/>
    </source>
</evidence>
<comment type="subcellular location">
    <subcellularLocation>
        <location evidence="1">Nucleus</location>
    </subcellularLocation>
</comment>
<keyword evidence="11" id="KW-1185">Reference proteome</keyword>
<keyword evidence="6" id="KW-0804">Transcription</keyword>
<keyword evidence="7" id="KW-0539">Nucleus</keyword>
<dbReference type="PANTHER" id="PTHR46179:SF13">
    <property type="entry name" value="C2H2-TYPE DOMAIN-CONTAINING PROTEIN"/>
    <property type="match status" value="1"/>
</dbReference>
<evidence type="ECO:0000256" key="1">
    <source>
        <dbReference type="ARBA" id="ARBA00004123"/>
    </source>
</evidence>
<accession>A0A168LLF1</accession>
<dbReference type="EMBL" id="LT551507">
    <property type="protein sequence ID" value="SAL97039.1"/>
    <property type="molecule type" value="Genomic_DNA"/>
</dbReference>
<dbReference type="SUPFAM" id="SSF57667">
    <property type="entry name" value="beta-beta-alpha zinc fingers"/>
    <property type="match status" value="1"/>
</dbReference>
<proteinExistence type="predicted"/>
<dbReference type="PROSITE" id="PS00028">
    <property type="entry name" value="ZINC_FINGER_C2H2_1"/>
    <property type="match status" value="2"/>
</dbReference>
<evidence type="ECO:0000256" key="5">
    <source>
        <dbReference type="ARBA" id="ARBA00023015"/>
    </source>
</evidence>
<keyword evidence="5" id="KW-0805">Transcription regulation</keyword>
<dbReference type="STRING" id="4829.A0A168LLF1"/>
<dbReference type="Proteomes" id="UP000078561">
    <property type="component" value="Unassembled WGS sequence"/>
</dbReference>
<evidence type="ECO:0000256" key="2">
    <source>
        <dbReference type="ARBA" id="ARBA00022723"/>
    </source>
</evidence>
<evidence type="ECO:0000259" key="9">
    <source>
        <dbReference type="PROSITE" id="PS50157"/>
    </source>
</evidence>
<evidence type="ECO:0000313" key="11">
    <source>
        <dbReference type="Proteomes" id="UP000078561"/>
    </source>
</evidence>
<dbReference type="GO" id="GO:0005634">
    <property type="term" value="C:nucleus"/>
    <property type="evidence" value="ECO:0007669"/>
    <property type="project" value="UniProtKB-SubCell"/>
</dbReference>
<dbReference type="GO" id="GO:0006357">
    <property type="term" value="P:regulation of transcription by RNA polymerase II"/>
    <property type="evidence" value="ECO:0007669"/>
    <property type="project" value="TreeGrafter"/>
</dbReference>
<reference evidence="10" key="1">
    <citation type="submission" date="2016-04" db="EMBL/GenBank/DDBJ databases">
        <authorList>
            <person name="Evans L.H."/>
            <person name="Alamgir A."/>
            <person name="Owens N."/>
            <person name="Weber N.D."/>
            <person name="Virtaneva K."/>
            <person name="Barbian K."/>
            <person name="Babar A."/>
            <person name="Rosenke K."/>
        </authorList>
    </citation>
    <scope>NUCLEOTIDE SEQUENCE [LARGE SCALE GENOMIC DNA]</scope>
    <source>
        <strain evidence="10">CBS 101.48</strain>
    </source>
</reference>
<dbReference type="PANTHER" id="PTHR46179">
    <property type="entry name" value="ZINC FINGER PROTEIN"/>
    <property type="match status" value="1"/>
</dbReference>
<evidence type="ECO:0000256" key="6">
    <source>
        <dbReference type="ARBA" id="ARBA00023163"/>
    </source>
</evidence>
<dbReference type="AlphaFoldDB" id="A0A168LLF1"/>